<dbReference type="GeneID" id="85392590"/>
<dbReference type="SUPFAM" id="SSF53335">
    <property type="entry name" value="S-adenosyl-L-methionine-dependent methyltransferases"/>
    <property type="match status" value="1"/>
</dbReference>
<name>A0AAD8XGQ1_GLOAC</name>
<proteinExistence type="predicted"/>
<dbReference type="CDD" id="cd02440">
    <property type="entry name" value="AdoMet_MTases"/>
    <property type="match status" value="1"/>
</dbReference>
<dbReference type="EMBL" id="JAHMHS010000075">
    <property type="protein sequence ID" value="KAK1722730.1"/>
    <property type="molecule type" value="Genomic_DNA"/>
</dbReference>
<dbReference type="InterPro" id="IPR029063">
    <property type="entry name" value="SAM-dependent_MTases_sf"/>
</dbReference>
<dbReference type="Gene3D" id="3.40.50.150">
    <property type="entry name" value="Vaccinia Virus protein VP39"/>
    <property type="match status" value="1"/>
</dbReference>
<dbReference type="AlphaFoldDB" id="A0AAD8XGQ1"/>
<accession>A0AAD8XGQ1</accession>
<evidence type="ECO:0008006" key="3">
    <source>
        <dbReference type="Google" id="ProtNLM"/>
    </source>
</evidence>
<dbReference type="RefSeq" id="XP_060362785.1">
    <property type="nucleotide sequence ID" value="XM_060508691.1"/>
</dbReference>
<dbReference type="Proteomes" id="UP001244207">
    <property type="component" value="Unassembled WGS sequence"/>
</dbReference>
<sequence length="124" mass="13757">MTSDPRIKAATVLNGKDQAHAPETLIHNFTPRVFRNTANYTVEHIKIASQESTGLRKTRNRMRLVLIHNALLMLLNNRLPVIHIEGDDGPGRILDVGTGTGIWAIDFGDQYPKSKVIGTDFSPV</sequence>
<comment type="caution">
    <text evidence="1">The sequence shown here is derived from an EMBL/GenBank/DDBJ whole genome shotgun (WGS) entry which is preliminary data.</text>
</comment>
<protein>
    <recommendedName>
        <fullName evidence="3">Methyltransferase domain-containing protein</fullName>
    </recommendedName>
</protein>
<gene>
    <name evidence="1" type="ORF">BDZ83DRAFT_628307</name>
</gene>
<reference evidence="1" key="1">
    <citation type="submission" date="2021-12" db="EMBL/GenBank/DDBJ databases">
        <title>Comparative genomics, transcriptomics and evolutionary studies reveal genomic signatures of adaptation to plant cell wall in hemibiotrophic fungi.</title>
        <authorList>
            <consortium name="DOE Joint Genome Institute"/>
            <person name="Baroncelli R."/>
            <person name="Diaz J.F."/>
            <person name="Benocci T."/>
            <person name="Peng M."/>
            <person name="Battaglia E."/>
            <person name="Haridas S."/>
            <person name="Andreopoulos W."/>
            <person name="Labutti K."/>
            <person name="Pangilinan J."/>
            <person name="Floch G.L."/>
            <person name="Makela M.R."/>
            <person name="Henrissat B."/>
            <person name="Grigoriev I.V."/>
            <person name="Crouch J.A."/>
            <person name="De Vries R.P."/>
            <person name="Sukno S.A."/>
            <person name="Thon M.R."/>
        </authorList>
    </citation>
    <scope>NUCLEOTIDE SEQUENCE</scope>
    <source>
        <strain evidence="1">CBS 112980</strain>
    </source>
</reference>
<keyword evidence="2" id="KW-1185">Reference proteome</keyword>
<evidence type="ECO:0000313" key="2">
    <source>
        <dbReference type="Proteomes" id="UP001244207"/>
    </source>
</evidence>
<evidence type="ECO:0000313" key="1">
    <source>
        <dbReference type="EMBL" id="KAK1722730.1"/>
    </source>
</evidence>
<organism evidence="1 2">
    <name type="scientific">Glomerella acutata</name>
    <name type="common">Colletotrichum acutatum</name>
    <dbReference type="NCBI Taxonomy" id="27357"/>
    <lineage>
        <taxon>Eukaryota</taxon>
        <taxon>Fungi</taxon>
        <taxon>Dikarya</taxon>
        <taxon>Ascomycota</taxon>
        <taxon>Pezizomycotina</taxon>
        <taxon>Sordariomycetes</taxon>
        <taxon>Hypocreomycetidae</taxon>
        <taxon>Glomerellales</taxon>
        <taxon>Glomerellaceae</taxon>
        <taxon>Colletotrichum</taxon>
        <taxon>Colletotrichum acutatum species complex</taxon>
    </lineage>
</organism>